<proteinExistence type="predicted"/>
<dbReference type="AlphaFoldDB" id="A0A512BYU2"/>
<evidence type="ECO:0000313" key="2">
    <source>
        <dbReference type="Proteomes" id="UP000321085"/>
    </source>
</evidence>
<name>A0A512BYU2_9HYPH</name>
<dbReference type="Proteomes" id="UP000321085">
    <property type="component" value="Unassembled WGS sequence"/>
</dbReference>
<protein>
    <submittedName>
        <fullName evidence="1">Uncharacterized protein</fullName>
    </submittedName>
</protein>
<comment type="caution">
    <text evidence="1">The sequence shown here is derived from an EMBL/GenBank/DDBJ whole genome shotgun (WGS) entry which is preliminary data.</text>
</comment>
<gene>
    <name evidence="1" type="ORF">MAE02_48370</name>
</gene>
<reference evidence="1 2" key="1">
    <citation type="submission" date="2019-07" db="EMBL/GenBank/DDBJ databases">
        <title>Whole genome shotgun sequence of Microvirga aerophila NBRC 106136.</title>
        <authorList>
            <person name="Hosoyama A."/>
            <person name="Uohara A."/>
            <person name="Ohji S."/>
            <person name="Ichikawa N."/>
        </authorList>
    </citation>
    <scope>NUCLEOTIDE SEQUENCE [LARGE SCALE GENOMIC DNA]</scope>
    <source>
        <strain evidence="1 2">NBRC 106136</strain>
    </source>
</reference>
<dbReference type="EMBL" id="BJYU01000090">
    <property type="protein sequence ID" value="GEO17141.1"/>
    <property type="molecule type" value="Genomic_DNA"/>
</dbReference>
<accession>A0A512BYU2</accession>
<evidence type="ECO:0000313" key="1">
    <source>
        <dbReference type="EMBL" id="GEO17141.1"/>
    </source>
</evidence>
<organism evidence="1 2">
    <name type="scientific">Microvirga aerophila</name>
    <dbReference type="NCBI Taxonomy" id="670291"/>
    <lineage>
        <taxon>Bacteria</taxon>
        <taxon>Pseudomonadati</taxon>
        <taxon>Pseudomonadota</taxon>
        <taxon>Alphaproteobacteria</taxon>
        <taxon>Hyphomicrobiales</taxon>
        <taxon>Methylobacteriaceae</taxon>
        <taxon>Microvirga</taxon>
    </lineage>
</organism>
<keyword evidence="2" id="KW-1185">Reference proteome</keyword>
<sequence length="93" mass="10197">MANVRVRPGVRFSGAMAKSVLIRLSPFDSNSDRYPDQSNGSIPGDGLPLFSLMVNLSVQRRALDLGLSATVWFPERQPSGFETPRRADKLSSC</sequence>